<comment type="subcellular location">
    <subcellularLocation>
        <location evidence="1">Cytoplasm</location>
        <location evidence="1">Cytoskeleton</location>
    </subcellularLocation>
</comment>
<evidence type="ECO:0000256" key="1">
    <source>
        <dbReference type="ARBA" id="ARBA00004245"/>
    </source>
</evidence>
<organism evidence="11 12">
    <name type="scientific">Folsomia candida</name>
    <name type="common">Springtail</name>
    <dbReference type="NCBI Taxonomy" id="158441"/>
    <lineage>
        <taxon>Eukaryota</taxon>
        <taxon>Metazoa</taxon>
        <taxon>Ecdysozoa</taxon>
        <taxon>Arthropoda</taxon>
        <taxon>Hexapoda</taxon>
        <taxon>Collembola</taxon>
        <taxon>Entomobryomorpha</taxon>
        <taxon>Isotomoidea</taxon>
        <taxon>Isotomidae</taxon>
        <taxon>Proisotominae</taxon>
        <taxon>Folsomia</taxon>
    </lineage>
</organism>
<dbReference type="InterPro" id="IPR030379">
    <property type="entry name" value="G_SEPTIN_dom"/>
</dbReference>
<dbReference type="Pfam" id="PF00735">
    <property type="entry name" value="Septin"/>
    <property type="match status" value="1"/>
</dbReference>
<evidence type="ECO:0000256" key="6">
    <source>
        <dbReference type="ARBA" id="ARBA00023212"/>
    </source>
</evidence>
<evidence type="ECO:0000256" key="4">
    <source>
        <dbReference type="ARBA" id="ARBA00023054"/>
    </source>
</evidence>
<evidence type="ECO:0000256" key="8">
    <source>
        <dbReference type="RuleBase" id="RU004560"/>
    </source>
</evidence>
<accession>A0A226E6P5</accession>
<dbReference type="EMBL" id="LNIX01000006">
    <property type="protein sequence ID" value="OXA52754.1"/>
    <property type="molecule type" value="Genomic_DNA"/>
</dbReference>
<dbReference type="PANTHER" id="PTHR18884">
    <property type="entry name" value="SEPTIN"/>
    <property type="match status" value="1"/>
</dbReference>
<dbReference type="PIRSF" id="PIRSF006698">
    <property type="entry name" value="Septin"/>
    <property type="match status" value="1"/>
</dbReference>
<keyword evidence="5 8" id="KW-0342">GTP-binding</keyword>
<evidence type="ECO:0000256" key="7">
    <source>
        <dbReference type="PIRNR" id="PIRNR006698"/>
    </source>
</evidence>
<dbReference type="OMA" id="NNGIHIY"/>
<comment type="similarity">
    <text evidence="7 8">Belongs to the TRAFAC class TrmE-Era-EngA-EngB-Septin-like GTPase superfamily. Septin GTPase family.</text>
</comment>
<comment type="caution">
    <text evidence="11">The sequence shown here is derived from an EMBL/GenBank/DDBJ whole genome shotgun (WGS) entry which is preliminary data.</text>
</comment>
<dbReference type="InterPro" id="IPR027417">
    <property type="entry name" value="P-loop_NTPase"/>
</dbReference>
<keyword evidence="6" id="KW-0206">Cytoskeleton</keyword>
<dbReference type="InterPro" id="IPR016491">
    <property type="entry name" value="Septin"/>
</dbReference>
<dbReference type="Proteomes" id="UP000198287">
    <property type="component" value="Unassembled WGS sequence"/>
</dbReference>
<evidence type="ECO:0000313" key="12">
    <source>
        <dbReference type="Proteomes" id="UP000198287"/>
    </source>
</evidence>
<feature type="domain" description="Septin-type G" evidence="10">
    <location>
        <begin position="30"/>
        <end position="296"/>
    </location>
</feature>
<dbReference type="AlphaFoldDB" id="A0A226E6P5"/>
<gene>
    <name evidence="11" type="ORF">Fcan01_12414</name>
</gene>
<evidence type="ECO:0000256" key="3">
    <source>
        <dbReference type="ARBA" id="ARBA00022741"/>
    </source>
</evidence>
<proteinExistence type="inferred from homology"/>
<dbReference type="STRING" id="158441.A0A226E6P5"/>
<sequence length="415" mass="47695">MLDKARSVGLAGHVGFDNLPDQLVNKAVQKGFVFNLLCIGETGIGKSTLMDTLFNTSFEAKPNSHKCASVILKPQAYELLEGNVQMKLTIVDTVGYGDQVNKDDSFKPIVDYIDQQFEAYLQEELKIKRCLQAYHDTRVHSCLYFICPTGHGLKAIDLVCMKKLDTRVNVIPVIAKADTISKNELLKFKEKIVAELNANGIKIYQFPTEDDTVAEINTSMNTHIPFAIVGSTEFARVGNKMVRARQYPWGTVQVENDTHCDFIKLREMLIRTNMEHMREVTHAKHYELYRKTRLEQMGFSDVDSDNKPMSFQQTCEKKMHMHQQELAQKEEEMKQQFIQRVKEKEAELKDAERELHAIFDQIKDDNAREKKGMEDYQKQLEDEISEFQRLKIQYQTAQLSGSHTLSLGTLKGKKK</sequence>
<dbReference type="CDD" id="cd01850">
    <property type="entry name" value="CDC_Septin"/>
    <property type="match status" value="1"/>
</dbReference>
<keyword evidence="2" id="KW-0963">Cytoplasm</keyword>
<protein>
    <recommendedName>
        <fullName evidence="7">Septin</fullName>
    </recommendedName>
</protein>
<evidence type="ECO:0000256" key="2">
    <source>
        <dbReference type="ARBA" id="ARBA00022490"/>
    </source>
</evidence>
<dbReference type="GO" id="GO:0005856">
    <property type="term" value="C:cytoskeleton"/>
    <property type="evidence" value="ECO:0007669"/>
    <property type="project" value="UniProtKB-SubCell"/>
</dbReference>
<evidence type="ECO:0000256" key="5">
    <source>
        <dbReference type="ARBA" id="ARBA00023134"/>
    </source>
</evidence>
<dbReference type="GO" id="GO:0005525">
    <property type="term" value="F:GTP binding"/>
    <property type="evidence" value="ECO:0007669"/>
    <property type="project" value="UniProtKB-UniRule"/>
</dbReference>
<name>A0A226E6P5_FOLCA</name>
<reference evidence="11 12" key="1">
    <citation type="submission" date="2015-12" db="EMBL/GenBank/DDBJ databases">
        <title>The genome of Folsomia candida.</title>
        <authorList>
            <person name="Faddeeva A."/>
            <person name="Derks M.F."/>
            <person name="Anvar Y."/>
            <person name="Smit S."/>
            <person name="Van Straalen N."/>
            <person name="Roelofs D."/>
        </authorList>
    </citation>
    <scope>NUCLEOTIDE SEQUENCE [LARGE SCALE GENOMIC DNA]</scope>
    <source>
        <strain evidence="11 12">VU population</strain>
        <tissue evidence="11">Whole body</tissue>
    </source>
</reference>
<dbReference type="FunFam" id="3.40.50.300:FF:002048">
    <property type="entry name" value="Septin 6"/>
    <property type="match status" value="1"/>
</dbReference>
<dbReference type="PROSITE" id="PS51719">
    <property type="entry name" value="G_SEPTIN"/>
    <property type="match status" value="1"/>
</dbReference>
<evidence type="ECO:0000259" key="10">
    <source>
        <dbReference type="PROSITE" id="PS51719"/>
    </source>
</evidence>
<evidence type="ECO:0000313" key="11">
    <source>
        <dbReference type="EMBL" id="OXA52754.1"/>
    </source>
</evidence>
<dbReference type="Gene3D" id="3.40.50.300">
    <property type="entry name" value="P-loop containing nucleotide triphosphate hydrolases"/>
    <property type="match status" value="1"/>
</dbReference>
<dbReference type="SUPFAM" id="SSF52540">
    <property type="entry name" value="P-loop containing nucleoside triphosphate hydrolases"/>
    <property type="match status" value="1"/>
</dbReference>
<evidence type="ECO:0000256" key="9">
    <source>
        <dbReference type="SAM" id="Coils"/>
    </source>
</evidence>
<keyword evidence="12" id="KW-1185">Reference proteome</keyword>
<feature type="coiled-coil region" evidence="9">
    <location>
        <begin position="312"/>
        <end position="397"/>
    </location>
</feature>
<keyword evidence="4 9" id="KW-0175">Coiled coil</keyword>
<dbReference type="OrthoDB" id="416553at2759"/>
<keyword evidence="3 8" id="KW-0547">Nucleotide-binding</keyword>